<dbReference type="CDD" id="cd04852">
    <property type="entry name" value="Peptidases_S8_3"/>
    <property type="match status" value="1"/>
</dbReference>
<feature type="domain" description="Subtilisin-like protease fibronectin type-III" evidence="10">
    <location>
        <begin position="555"/>
        <end position="654"/>
    </location>
</feature>
<dbReference type="SUPFAM" id="SSF52743">
    <property type="entry name" value="Subtilisin-like"/>
    <property type="match status" value="1"/>
</dbReference>
<evidence type="ECO:0000313" key="12">
    <source>
        <dbReference type="Proteomes" id="UP001603857"/>
    </source>
</evidence>
<keyword evidence="12" id="KW-1185">Reference proteome</keyword>
<dbReference type="PROSITE" id="PS00138">
    <property type="entry name" value="SUBTILASE_SER"/>
    <property type="match status" value="1"/>
</dbReference>
<dbReference type="GO" id="GO:0008236">
    <property type="term" value="F:serine-type peptidase activity"/>
    <property type="evidence" value="ECO:0007669"/>
    <property type="project" value="UniProtKB-KW"/>
</dbReference>
<dbReference type="GO" id="GO:0005576">
    <property type="term" value="C:extracellular region"/>
    <property type="evidence" value="ECO:0007669"/>
    <property type="project" value="UniProtKB-SubCell"/>
</dbReference>
<organism evidence="11 12">
    <name type="scientific">Flemingia macrophylla</name>
    <dbReference type="NCBI Taxonomy" id="520843"/>
    <lineage>
        <taxon>Eukaryota</taxon>
        <taxon>Viridiplantae</taxon>
        <taxon>Streptophyta</taxon>
        <taxon>Embryophyta</taxon>
        <taxon>Tracheophyta</taxon>
        <taxon>Spermatophyta</taxon>
        <taxon>Magnoliopsida</taxon>
        <taxon>eudicotyledons</taxon>
        <taxon>Gunneridae</taxon>
        <taxon>Pentapetalae</taxon>
        <taxon>rosids</taxon>
        <taxon>fabids</taxon>
        <taxon>Fabales</taxon>
        <taxon>Fabaceae</taxon>
        <taxon>Papilionoideae</taxon>
        <taxon>50 kb inversion clade</taxon>
        <taxon>NPAAA clade</taxon>
        <taxon>indigoferoid/millettioid clade</taxon>
        <taxon>Phaseoleae</taxon>
        <taxon>Flemingia</taxon>
    </lineage>
</organism>
<keyword evidence="3" id="KW-0964">Secreted</keyword>
<comment type="subcellular location">
    <subcellularLocation>
        <location evidence="1">Secreted</location>
    </subcellularLocation>
</comment>
<evidence type="ECO:0000259" key="9">
    <source>
        <dbReference type="Pfam" id="PF00082"/>
    </source>
</evidence>
<evidence type="ECO:0000259" key="10">
    <source>
        <dbReference type="Pfam" id="PF17766"/>
    </source>
</evidence>
<dbReference type="Gene3D" id="3.50.30.30">
    <property type="match status" value="1"/>
</dbReference>
<evidence type="ECO:0000256" key="2">
    <source>
        <dbReference type="ARBA" id="ARBA00011073"/>
    </source>
</evidence>
<comment type="caution">
    <text evidence="11">The sequence shown here is derived from an EMBL/GenBank/DDBJ whole genome shotgun (WGS) entry which is preliminary data.</text>
</comment>
<keyword evidence="4" id="KW-0645">Protease</keyword>
<evidence type="ECO:0000256" key="8">
    <source>
        <dbReference type="PROSITE-ProRule" id="PRU01240"/>
    </source>
</evidence>
<dbReference type="PANTHER" id="PTHR10795">
    <property type="entry name" value="PROPROTEIN CONVERTASE SUBTILISIN/KEXIN"/>
    <property type="match status" value="1"/>
</dbReference>
<dbReference type="AlphaFoldDB" id="A0ABD1LIE6"/>
<dbReference type="Pfam" id="PF17766">
    <property type="entry name" value="fn3_6"/>
    <property type="match status" value="1"/>
</dbReference>
<evidence type="ECO:0000313" key="11">
    <source>
        <dbReference type="EMBL" id="KAL2323118.1"/>
    </source>
</evidence>
<feature type="domain" description="Peptidase S8/S53" evidence="9">
    <location>
        <begin position="101"/>
        <end position="486"/>
    </location>
</feature>
<dbReference type="Pfam" id="PF00082">
    <property type="entry name" value="Peptidase_S8"/>
    <property type="match status" value="1"/>
</dbReference>
<evidence type="ECO:0000256" key="3">
    <source>
        <dbReference type="ARBA" id="ARBA00022525"/>
    </source>
</evidence>
<dbReference type="CDD" id="cd02120">
    <property type="entry name" value="PA_subtilisin_like"/>
    <property type="match status" value="1"/>
</dbReference>
<dbReference type="InterPro" id="IPR023828">
    <property type="entry name" value="Peptidase_S8_Ser-AS"/>
</dbReference>
<protein>
    <submittedName>
        <fullName evidence="11">Uncharacterized protein</fullName>
    </submittedName>
</protein>
<dbReference type="Gene3D" id="2.60.40.2310">
    <property type="match status" value="1"/>
</dbReference>
<sequence length="659" mass="69510">MGELPVATTYAPEDHHHEMLATVIGDPQLAREYRIHSYGKTFNGFVAQLLPQEAQKLQGISLDCPSFNDMGYGPPPSTWKGKCMTGPNFTRCNNKVIGAKFFNLENGPVTNLSPADEDGHGTHTASTAAGVAVRGASLNGIGIGTAGGGVPRARIAVYKVCWSSMGCSDMDLLAAFDEAIADGVSVISVSLGGTPRTFFTDPTAIGSFHAIKRGIPTSCSAGNSGPSTMTVENVAPWILTVAASSTDRRFATLLSLADGTKALGMSINTFTPGRIMYPLISGELASNVSSDGYGNASACDSGSLSKEKVMGKIVYCLGTGNKDYVIKELNGAGTIVAVEDQPDYSTTTIIPGVHVDAFSAGKTIEHYINSTRNAQAVIQKTTSTRGPAPYIASFSSRGPQSITLNILKPDLSAPGVDILAGYSNLASLTGDPIDNRRNVFNILSGTSMACPHAAAAVAYVKSFHPDWSPAAIKSALMTTATPMRIKDETAELGSGSGQINPVRALNPGLVYNISMNSYIAFLCKEGYNSSGIGILIGTKDFNCSGVDSPQGTDGINYPSMHVQIVPSNASISATFYRTVTNVGFGSSTYRAKVIAPEGLSVEVVPDTLMFGGLYQELSFKVELRGPPMPEETRILSASLEWNDFKHSVRSPIVVYKPIM</sequence>
<dbReference type="Gene3D" id="3.30.70.80">
    <property type="entry name" value="Peptidase S8 propeptide/proteinase inhibitor I9"/>
    <property type="match status" value="1"/>
</dbReference>
<keyword evidence="7" id="KW-0720">Serine protease</keyword>
<keyword evidence="5" id="KW-0732">Signal</keyword>
<proteinExistence type="inferred from homology"/>
<comment type="caution">
    <text evidence="8">Lacks conserved residue(s) required for the propagation of feature annotation.</text>
</comment>
<name>A0ABD1LIE6_9FABA</name>
<comment type="similarity">
    <text evidence="2 8">Belongs to the peptidase S8 family.</text>
</comment>
<dbReference type="InterPro" id="IPR037045">
    <property type="entry name" value="S8pro/Inhibitor_I9_sf"/>
</dbReference>
<dbReference type="InterPro" id="IPR015500">
    <property type="entry name" value="Peptidase_S8_subtilisin-rel"/>
</dbReference>
<dbReference type="Gene3D" id="3.40.50.200">
    <property type="entry name" value="Peptidase S8/S53 domain"/>
    <property type="match status" value="1"/>
</dbReference>
<dbReference type="Proteomes" id="UP001603857">
    <property type="component" value="Unassembled WGS sequence"/>
</dbReference>
<evidence type="ECO:0000256" key="5">
    <source>
        <dbReference type="ARBA" id="ARBA00022729"/>
    </source>
</evidence>
<evidence type="ECO:0000256" key="1">
    <source>
        <dbReference type="ARBA" id="ARBA00004613"/>
    </source>
</evidence>
<dbReference type="InterPro" id="IPR000209">
    <property type="entry name" value="Peptidase_S8/S53_dom"/>
</dbReference>
<dbReference type="InterPro" id="IPR041469">
    <property type="entry name" value="Subtilisin-like_FN3"/>
</dbReference>
<dbReference type="PROSITE" id="PS51892">
    <property type="entry name" value="SUBTILASE"/>
    <property type="match status" value="1"/>
</dbReference>
<gene>
    <name evidence="11" type="ORF">Fmac_027497</name>
</gene>
<dbReference type="GO" id="GO:0006508">
    <property type="term" value="P:proteolysis"/>
    <property type="evidence" value="ECO:0007669"/>
    <property type="project" value="UniProtKB-KW"/>
</dbReference>
<dbReference type="InterPro" id="IPR034197">
    <property type="entry name" value="Peptidases_S8_3"/>
</dbReference>
<dbReference type="EMBL" id="JBGMDY010000009">
    <property type="protein sequence ID" value="KAL2323118.1"/>
    <property type="molecule type" value="Genomic_DNA"/>
</dbReference>
<dbReference type="PRINTS" id="PR00723">
    <property type="entry name" value="SUBTILISIN"/>
</dbReference>
<reference evidence="11 12" key="1">
    <citation type="submission" date="2024-08" db="EMBL/GenBank/DDBJ databases">
        <title>Insights into the chromosomal genome structure of Flemingia macrophylla.</title>
        <authorList>
            <person name="Ding Y."/>
            <person name="Zhao Y."/>
            <person name="Bi W."/>
            <person name="Wu M."/>
            <person name="Zhao G."/>
            <person name="Gong Y."/>
            <person name="Li W."/>
            <person name="Zhang P."/>
        </authorList>
    </citation>
    <scope>NUCLEOTIDE SEQUENCE [LARGE SCALE GENOMIC DNA]</scope>
    <source>
        <strain evidence="11">DYQJB</strain>
        <tissue evidence="11">Leaf</tissue>
    </source>
</reference>
<evidence type="ECO:0000256" key="6">
    <source>
        <dbReference type="ARBA" id="ARBA00022801"/>
    </source>
</evidence>
<evidence type="ECO:0000256" key="7">
    <source>
        <dbReference type="ARBA" id="ARBA00022825"/>
    </source>
</evidence>
<dbReference type="InterPro" id="IPR036852">
    <property type="entry name" value="Peptidase_S8/S53_dom_sf"/>
</dbReference>
<accession>A0ABD1LIE6</accession>
<dbReference type="InterPro" id="IPR045051">
    <property type="entry name" value="SBT"/>
</dbReference>
<keyword evidence="6" id="KW-0378">Hydrolase</keyword>
<evidence type="ECO:0000256" key="4">
    <source>
        <dbReference type="ARBA" id="ARBA00022670"/>
    </source>
</evidence>